<dbReference type="InterPro" id="IPR001932">
    <property type="entry name" value="PPM-type_phosphatase-like_dom"/>
</dbReference>
<dbReference type="RefSeq" id="WP_258543760.1">
    <property type="nucleotide sequence ID" value="NZ_OU015584.1"/>
</dbReference>
<keyword evidence="8" id="KW-1185">Reference proteome</keyword>
<feature type="chain" id="PRO_5037180777" description="PPM-type phosphatase domain-containing protein" evidence="5">
    <location>
        <begin position="21"/>
        <end position="798"/>
    </location>
</feature>
<dbReference type="PANTHER" id="PTHR43156">
    <property type="entry name" value="STAGE II SPORULATION PROTEIN E-RELATED"/>
    <property type="match status" value="1"/>
</dbReference>
<keyword evidence="4" id="KW-0472">Membrane</keyword>
<evidence type="ECO:0000256" key="2">
    <source>
        <dbReference type="PROSITE-ProRule" id="PRU00339"/>
    </source>
</evidence>
<keyword evidence="2" id="KW-0802">TPR repeat</keyword>
<evidence type="ECO:0000259" key="6">
    <source>
        <dbReference type="SMART" id="SM00331"/>
    </source>
</evidence>
<dbReference type="Gene3D" id="3.60.40.10">
    <property type="entry name" value="PPM-type phosphatase domain"/>
    <property type="match status" value="1"/>
</dbReference>
<feature type="repeat" description="TPR" evidence="2">
    <location>
        <begin position="225"/>
        <end position="258"/>
    </location>
</feature>
<dbReference type="AlphaFoldDB" id="A0A916JR11"/>
<evidence type="ECO:0000256" key="1">
    <source>
        <dbReference type="ARBA" id="ARBA00022801"/>
    </source>
</evidence>
<dbReference type="SUPFAM" id="SSF48452">
    <property type="entry name" value="TPR-like"/>
    <property type="match status" value="2"/>
</dbReference>
<feature type="signal peptide" evidence="5">
    <location>
        <begin position="1"/>
        <end position="20"/>
    </location>
</feature>
<name>A0A916JR11_9FLAO</name>
<evidence type="ECO:0000256" key="3">
    <source>
        <dbReference type="SAM" id="Coils"/>
    </source>
</evidence>
<dbReference type="Pfam" id="PF13181">
    <property type="entry name" value="TPR_8"/>
    <property type="match status" value="1"/>
</dbReference>
<protein>
    <recommendedName>
        <fullName evidence="6">PPM-type phosphatase domain-containing protein</fullName>
    </recommendedName>
</protein>
<keyword evidence="3" id="KW-0175">Coiled coil</keyword>
<dbReference type="PANTHER" id="PTHR43156:SF9">
    <property type="entry name" value="HAMP DOMAIN-CONTAINING PROTEIN"/>
    <property type="match status" value="1"/>
</dbReference>
<keyword evidence="5" id="KW-0732">Signal</keyword>
<keyword evidence="4" id="KW-1133">Transmembrane helix</keyword>
<feature type="domain" description="PPM-type phosphatase" evidence="6">
    <location>
        <begin position="561"/>
        <end position="798"/>
    </location>
</feature>
<gene>
    <name evidence="7" type="ORF">CRYO30217_03592</name>
</gene>
<dbReference type="InterPro" id="IPR011990">
    <property type="entry name" value="TPR-like_helical_dom_sf"/>
</dbReference>
<dbReference type="Proteomes" id="UP000683507">
    <property type="component" value="Chromosome"/>
</dbReference>
<dbReference type="PROSITE" id="PS50005">
    <property type="entry name" value="TPR"/>
    <property type="match status" value="1"/>
</dbReference>
<dbReference type="KEGG" id="ptan:CRYO30217_03592"/>
<dbReference type="Pfam" id="PF13424">
    <property type="entry name" value="TPR_12"/>
    <property type="match status" value="1"/>
</dbReference>
<dbReference type="SMART" id="SM00331">
    <property type="entry name" value="PP2C_SIG"/>
    <property type="match status" value="1"/>
</dbReference>
<dbReference type="InterPro" id="IPR019734">
    <property type="entry name" value="TPR_rpt"/>
</dbReference>
<dbReference type="InterPro" id="IPR052016">
    <property type="entry name" value="Bact_Sigma-Reg"/>
</dbReference>
<feature type="transmembrane region" description="Helical" evidence="4">
    <location>
        <begin position="478"/>
        <end position="495"/>
    </location>
</feature>
<evidence type="ECO:0000313" key="7">
    <source>
        <dbReference type="EMBL" id="CAG5087829.1"/>
    </source>
</evidence>
<sequence length="798" mass="90716">MKYLSLSLIVIQLVGLTMLAQEPCNGRLTEIKKYLASAPDSVLQLAQDIIDEDNSATCKAAAYNVQLISRIYAGKYSEGDSIAELGKEYAKSVGEDSIYGRLLAMHGMNADYKGDVEQAYFYYSKAGEVFKALDDTLNYGDAFNNIGLLYYYLNDLDSAEHYLKQAAFWFESETEDMYNRSYFLSSVYFNLANISFKNGFYNLANDRFFETLHYGEEMQNEDLQLNALANIAGVYIELEDYNLALQYINKALDLTQDAPPSKQAIVLYKKGVILDYLEKDEEALEVFTKSKDLYNSSQQWNEALMVENSIGGVLIQKGEYQKGIDLCKSLLNKKLEYGDTLGYYVICNNIALGYQGLGLYDQAAGYCEIVDNGVEPWDDFGLYLQNKKLYSEVSSAQGNSNKAYELLKEYSSSKDSSFTSDLITHQAEMDAIYELKDKEKKVAVLKKEKAVQEASLKAEKAETEKQKAIVQNQNRQKWYLFIGLALVSVFGVFMYNRFQVTRKQKLVIDQQKSEVERQKGHIEEQHKELEETHKEISDSIKYAERLQLAILPSLDDLKEKLRNSFVYFQPKDVVSGDFYWMQEYGDAILFAAADCTGHGVPGAMVSVVCSNALNRSVIEFGLKEPNKILNKTREIVIETFARSGQGIKDGMDIALCSLAGNKLKYCGANNPLWVMRKTEHLTTEQKEHRSTVVQDDVAIIEFKGNKQPVGLYEGMTDFNQTEVDLFSEDVLFIFTDGFADQFGGERNKKLMYKPFKRLLIDIRTLEMESQKEKLSTFFKEWRGDNEQVDDVCVIGVKA</sequence>
<accession>A0A916JR11</accession>
<feature type="coiled-coil region" evidence="3">
    <location>
        <begin position="508"/>
        <end position="535"/>
    </location>
</feature>
<dbReference type="EMBL" id="OU015584">
    <property type="protein sequence ID" value="CAG5087829.1"/>
    <property type="molecule type" value="Genomic_DNA"/>
</dbReference>
<feature type="coiled-coil region" evidence="3">
    <location>
        <begin position="435"/>
        <end position="473"/>
    </location>
</feature>
<dbReference type="Pfam" id="PF07228">
    <property type="entry name" value="SpoIIE"/>
    <property type="match status" value="1"/>
</dbReference>
<evidence type="ECO:0000256" key="5">
    <source>
        <dbReference type="SAM" id="SignalP"/>
    </source>
</evidence>
<dbReference type="SMART" id="SM00028">
    <property type="entry name" value="TPR"/>
    <property type="match status" value="3"/>
</dbReference>
<dbReference type="Gene3D" id="1.25.40.10">
    <property type="entry name" value="Tetratricopeptide repeat domain"/>
    <property type="match status" value="3"/>
</dbReference>
<dbReference type="InterPro" id="IPR036457">
    <property type="entry name" value="PPM-type-like_dom_sf"/>
</dbReference>
<dbReference type="GO" id="GO:0016791">
    <property type="term" value="F:phosphatase activity"/>
    <property type="evidence" value="ECO:0007669"/>
    <property type="project" value="TreeGrafter"/>
</dbReference>
<organism evidence="7 8">
    <name type="scientific">Parvicella tangerina</name>
    <dbReference type="NCBI Taxonomy" id="2829795"/>
    <lineage>
        <taxon>Bacteria</taxon>
        <taxon>Pseudomonadati</taxon>
        <taxon>Bacteroidota</taxon>
        <taxon>Flavobacteriia</taxon>
        <taxon>Flavobacteriales</taxon>
        <taxon>Parvicellaceae</taxon>
        <taxon>Parvicella</taxon>
    </lineage>
</organism>
<reference evidence="7" key="1">
    <citation type="submission" date="2021-04" db="EMBL/GenBank/DDBJ databases">
        <authorList>
            <person name="Rodrigo-Torres L."/>
            <person name="Arahal R. D."/>
            <person name="Lucena T."/>
        </authorList>
    </citation>
    <scope>NUCLEOTIDE SEQUENCE</scope>
    <source>
        <strain evidence="7">AS29M-1</strain>
    </source>
</reference>
<evidence type="ECO:0000256" key="4">
    <source>
        <dbReference type="SAM" id="Phobius"/>
    </source>
</evidence>
<evidence type="ECO:0000313" key="8">
    <source>
        <dbReference type="Proteomes" id="UP000683507"/>
    </source>
</evidence>
<keyword evidence="4" id="KW-0812">Transmembrane</keyword>
<proteinExistence type="predicted"/>
<keyword evidence="1" id="KW-0378">Hydrolase</keyword>